<dbReference type="AlphaFoldDB" id="A0A1I6DM64"/>
<dbReference type="Proteomes" id="UP000199584">
    <property type="component" value="Unassembled WGS sequence"/>
</dbReference>
<dbReference type="EMBL" id="FOYM01000013">
    <property type="protein sequence ID" value="SFR06481.1"/>
    <property type="molecule type" value="Genomic_DNA"/>
</dbReference>
<evidence type="ECO:0000313" key="1">
    <source>
        <dbReference type="EMBL" id="SFR06481.1"/>
    </source>
</evidence>
<accession>A0A1I6DM64</accession>
<reference evidence="2" key="1">
    <citation type="submission" date="2016-10" db="EMBL/GenBank/DDBJ databases">
        <authorList>
            <person name="Varghese N."/>
            <person name="Submissions S."/>
        </authorList>
    </citation>
    <scope>NUCLEOTIDE SEQUENCE [LARGE SCALE GENOMIC DNA]</scope>
    <source>
        <strain evidence="2">DSM 3669</strain>
    </source>
</reference>
<proteinExistence type="predicted"/>
<name>A0A1I6DM64_9FIRM</name>
<organism evidence="1 2">
    <name type="scientific">Desulfoscipio geothermicus DSM 3669</name>
    <dbReference type="NCBI Taxonomy" id="1121426"/>
    <lineage>
        <taxon>Bacteria</taxon>
        <taxon>Bacillati</taxon>
        <taxon>Bacillota</taxon>
        <taxon>Clostridia</taxon>
        <taxon>Eubacteriales</taxon>
        <taxon>Desulfallaceae</taxon>
        <taxon>Desulfoscipio</taxon>
    </lineage>
</organism>
<gene>
    <name evidence="1" type="ORF">SAMN05660706_11367</name>
</gene>
<sequence>MDNIRIPEAEYAVIGGSSTFSLNFPEDLEDSESKESLYDPRWFNFPAPG</sequence>
<evidence type="ECO:0000313" key="2">
    <source>
        <dbReference type="Proteomes" id="UP000199584"/>
    </source>
</evidence>
<dbReference type="RefSeq" id="WP_165608252.1">
    <property type="nucleotide sequence ID" value="NZ_FOYM01000013.1"/>
</dbReference>
<protein>
    <submittedName>
        <fullName evidence="1">Uncharacterized protein</fullName>
    </submittedName>
</protein>
<dbReference type="STRING" id="39060.SAMN05660706_11367"/>
<keyword evidence="2" id="KW-1185">Reference proteome</keyword>